<proteinExistence type="predicted"/>
<dbReference type="EMBL" id="QMEB01000029">
    <property type="protein sequence ID" value="NMG19026.1"/>
    <property type="molecule type" value="Genomic_DNA"/>
</dbReference>
<sequence length="74" mass="8161">MEEVVESLNGNDKKEILRNYIQQNKEKIEDAKEDKCISFQEIIAIASGLLTIGDIAANGIGELISTLQNTGLLR</sequence>
<dbReference type="Proteomes" id="UP000718564">
    <property type="component" value="Unassembled WGS sequence"/>
</dbReference>
<evidence type="ECO:0000313" key="2">
    <source>
        <dbReference type="Proteomes" id="UP000718564"/>
    </source>
</evidence>
<dbReference type="RefSeq" id="WP_169154307.1">
    <property type="nucleotide sequence ID" value="NZ_CAWPJE010000392.1"/>
</dbReference>
<gene>
    <name evidence="1" type="ORF">DP116_06030</name>
</gene>
<reference evidence="1 2" key="1">
    <citation type="submission" date="2018-06" db="EMBL/GenBank/DDBJ databases">
        <title>Comparative genomics of Brasilonema spp. strains.</title>
        <authorList>
            <person name="Alvarenga D.O."/>
            <person name="Fiore M.F."/>
            <person name="Varani A.M."/>
        </authorList>
    </citation>
    <scope>NUCLEOTIDE SEQUENCE [LARGE SCALE GENOMIC DNA]</scope>
    <source>
        <strain evidence="1 2">SPC951</strain>
    </source>
</reference>
<name>A0ABX1P3W6_9CYAN</name>
<organism evidence="1 2">
    <name type="scientific">Brasilonema bromeliae SPC951</name>
    <dbReference type="NCBI Taxonomy" id="385972"/>
    <lineage>
        <taxon>Bacteria</taxon>
        <taxon>Bacillati</taxon>
        <taxon>Cyanobacteriota</taxon>
        <taxon>Cyanophyceae</taxon>
        <taxon>Nostocales</taxon>
        <taxon>Scytonemataceae</taxon>
        <taxon>Brasilonema</taxon>
        <taxon>Bromeliae group (in: Brasilonema)</taxon>
    </lineage>
</organism>
<accession>A0ABX1P3W6</accession>
<evidence type="ECO:0008006" key="3">
    <source>
        <dbReference type="Google" id="ProtNLM"/>
    </source>
</evidence>
<keyword evidence="2" id="KW-1185">Reference proteome</keyword>
<evidence type="ECO:0000313" key="1">
    <source>
        <dbReference type="EMBL" id="NMG19026.1"/>
    </source>
</evidence>
<protein>
    <recommendedName>
        <fullName evidence="3">EF-hand domain-containing protein</fullName>
    </recommendedName>
</protein>
<comment type="caution">
    <text evidence="1">The sequence shown here is derived from an EMBL/GenBank/DDBJ whole genome shotgun (WGS) entry which is preliminary data.</text>
</comment>